<reference evidence="2" key="1">
    <citation type="journal article" date="2020" name="Nat. Commun.">
        <title>Large-scale genome sequencing of mycorrhizal fungi provides insights into the early evolution of symbiotic traits.</title>
        <authorList>
            <person name="Miyauchi S."/>
            <person name="Kiss E."/>
            <person name="Kuo A."/>
            <person name="Drula E."/>
            <person name="Kohler A."/>
            <person name="Sanchez-Garcia M."/>
            <person name="Morin E."/>
            <person name="Andreopoulos B."/>
            <person name="Barry K.W."/>
            <person name="Bonito G."/>
            <person name="Buee M."/>
            <person name="Carver A."/>
            <person name="Chen C."/>
            <person name="Cichocki N."/>
            <person name="Clum A."/>
            <person name="Culley D."/>
            <person name="Crous P.W."/>
            <person name="Fauchery L."/>
            <person name="Girlanda M."/>
            <person name="Hayes R.D."/>
            <person name="Keri Z."/>
            <person name="LaButti K."/>
            <person name="Lipzen A."/>
            <person name="Lombard V."/>
            <person name="Magnuson J."/>
            <person name="Maillard F."/>
            <person name="Murat C."/>
            <person name="Nolan M."/>
            <person name="Ohm R.A."/>
            <person name="Pangilinan J."/>
            <person name="Pereira M.F."/>
            <person name="Perotto S."/>
            <person name="Peter M."/>
            <person name="Pfister S."/>
            <person name="Riley R."/>
            <person name="Sitrit Y."/>
            <person name="Stielow J.B."/>
            <person name="Szollosi G."/>
            <person name="Zifcakova L."/>
            <person name="Stursova M."/>
            <person name="Spatafora J.W."/>
            <person name="Tedersoo L."/>
            <person name="Vaario L.M."/>
            <person name="Yamada A."/>
            <person name="Yan M."/>
            <person name="Wang P."/>
            <person name="Xu J."/>
            <person name="Bruns T."/>
            <person name="Baldrian P."/>
            <person name="Vilgalys R."/>
            <person name="Dunand C."/>
            <person name="Henrissat B."/>
            <person name="Grigoriev I.V."/>
            <person name="Hibbett D."/>
            <person name="Nagy L.G."/>
            <person name="Martin F.M."/>
        </authorList>
    </citation>
    <scope>NUCLEOTIDE SEQUENCE</scope>
    <source>
        <strain evidence="2">UP504</strain>
    </source>
</reference>
<protein>
    <submittedName>
        <fullName evidence="2">Uncharacterized protein</fullName>
    </submittedName>
</protein>
<organism evidence="2 3">
    <name type="scientific">Hydnum rufescens UP504</name>
    <dbReference type="NCBI Taxonomy" id="1448309"/>
    <lineage>
        <taxon>Eukaryota</taxon>
        <taxon>Fungi</taxon>
        <taxon>Dikarya</taxon>
        <taxon>Basidiomycota</taxon>
        <taxon>Agaricomycotina</taxon>
        <taxon>Agaricomycetes</taxon>
        <taxon>Cantharellales</taxon>
        <taxon>Hydnaceae</taxon>
        <taxon>Hydnum</taxon>
    </lineage>
</organism>
<feature type="region of interest" description="Disordered" evidence="1">
    <location>
        <begin position="51"/>
        <end position="79"/>
    </location>
</feature>
<comment type="caution">
    <text evidence="2">The sequence shown here is derived from an EMBL/GenBank/DDBJ whole genome shotgun (WGS) entry which is preliminary data.</text>
</comment>
<accession>A0A9P6AXB8</accession>
<dbReference type="AlphaFoldDB" id="A0A9P6AXB8"/>
<dbReference type="EMBL" id="MU128971">
    <property type="protein sequence ID" value="KAF9513524.1"/>
    <property type="molecule type" value="Genomic_DNA"/>
</dbReference>
<keyword evidence="3" id="KW-1185">Reference proteome</keyword>
<feature type="compositionally biased region" description="Basic and acidic residues" evidence="1">
    <location>
        <begin position="51"/>
        <end position="64"/>
    </location>
</feature>
<proteinExistence type="predicted"/>
<evidence type="ECO:0000313" key="2">
    <source>
        <dbReference type="EMBL" id="KAF9513524.1"/>
    </source>
</evidence>
<gene>
    <name evidence="2" type="ORF">BS47DRAFT_1485610</name>
</gene>
<name>A0A9P6AXB8_9AGAM</name>
<evidence type="ECO:0000313" key="3">
    <source>
        <dbReference type="Proteomes" id="UP000886523"/>
    </source>
</evidence>
<sequence length="209" mass="23284">MSDRDENRRSGVSREKCVALAGEPRKDICHDKNSLYKTEIMRYGRVLAAKPDEPGRWDSEKNQSDDDATSSGTLRGQPRLRQTPLLRLLAYFDHRFASNSCDTPPLVVRQFKPPPTVETTSALSSPIILEVPITPRMTYPTIQTPPNSMQGPHMGNPPSATSTSSTETMLLCMLQQMQADLAHSMQIQVEMACTNAQMNAHLEELANEN</sequence>
<evidence type="ECO:0000256" key="1">
    <source>
        <dbReference type="SAM" id="MobiDB-lite"/>
    </source>
</evidence>
<dbReference type="Proteomes" id="UP000886523">
    <property type="component" value="Unassembled WGS sequence"/>
</dbReference>